<evidence type="ECO:0000313" key="2">
    <source>
        <dbReference type="EMBL" id="HFM96335.1"/>
    </source>
</evidence>
<sequence length="79" mass="8851">MNGFSSESNAGGGAKSQQGESSPFADDVTIWENLKSAIANSSGFQRWQLERSNENAIDHLTLELRVRRYLRETLETLAY</sequence>
<feature type="region of interest" description="Disordered" evidence="1">
    <location>
        <begin position="1"/>
        <end position="23"/>
    </location>
</feature>
<organism evidence="2">
    <name type="scientific">Oscillatoriales cyanobacterium SpSt-418</name>
    <dbReference type="NCBI Taxonomy" id="2282169"/>
    <lineage>
        <taxon>Bacteria</taxon>
        <taxon>Bacillati</taxon>
        <taxon>Cyanobacteriota</taxon>
        <taxon>Cyanophyceae</taxon>
        <taxon>Oscillatoriophycideae</taxon>
        <taxon>Oscillatoriales</taxon>
    </lineage>
</organism>
<dbReference type="AlphaFoldDB" id="A0A7C3PCK0"/>
<gene>
    <name evidence="2" type="ORF">ENR64_00945</name>
</gene>
<name>A0A7C3PCK0_9CYAN</name>
<reference evidence="2" key="1">
    <citation type="journal article" date="2020" name="mSystems">
        <title>Genome- and Community-Level Interaction Insights into Carbon Utilization and Element Cycling Functions of Hydrothermarchaeota in Hydrothermal Sediment.</title>
        <authorList>
            <person name="Zhou Z."/>
            <person name="Liu Y."/>
            <person name="Xu W."/>
            <person name="Pan J."/>
            <person name="Luo Z.H."/>
            <person name="Li M."/>
        </authorList>
    </citation>
    <scope>NUCLEOTIDE SEQUENCE [LARGE SCALE GENOMIC DNA]</scope>
    <source>
        <strain evidence="2">SpSt-418</strain>
    </source>
</reference>
<protein>
    <submittedName>
        <fullName evidence="2">Uncharacterized protein</fullName>
    </submittedName>
</protein>
<dbReference type="EMBL" id="DSRU01000017">
    <property type="protein sequence ID" value="HFM96335.1"/>
    <property type="molecule type" value="Genomic_DNA"/>
</dbReference>
<comment type="caution">
    <text evidence="2">The sequence shown here is derived from an EMBL/GenBank/DDBJ whole genome shotgun (WGS) entry which is preliminary data.</text>
</comment>
<feature type="compositionally biased region" description="Polar residues" evidence="1">
    <location>
        <begin position="1"/>
        <end position="21"/>
    </location>
</feature>
<evidence type="ECO:0000256" key="1">
    <source>
        <dbReference type="SAM" id="MobiDB-lite"/>
    </source>
</evidence>
<accession>A0A7C3PCK0</accession>
<proteinExistence type="predicted"/>